<evidence type="ECO:0000313" key="2">
    <source>
        <dbReference type="EMBL" id="MFC3700319.1"/>
    </source>
</evidence>
<evidence type="ECO:0000313" key="3">
    <source>
        <dbReference type="Proteomes" id="UP001595710"/>
    </source>
</evidence>
<dbReference type="RefSeq" id="WP_290282240.1">
    <property type="nucleotide sequence ID" value="NZ_JAUFQI010000001.1"/>
</dbReference>
<proteinExistence type="predicted"/>
<sequence>MPLVELGRSKSLNRIAVPIFLLVVVIGLPISTLLLYVGIDMFINNGEALFLLTILIVLGYMWFVILRHLHLLYSYPLIQFDENFLVFSEMLSGRKVYNLKDISKPKKVFNSVFFIYNGWPAFLNLYELTNQEREQLWTLID</sequence>
<evidence type="ECO:0000256" key="1">
    <source>
        <dbReference type="SAM" id="Phobius"/>
    </source>
</evidence>
<keyword evidence="1" id="KW-1133">Transmembrane helix</keyword>
<keyword evidence="1" id="KW-0812">Transmembrane</keyword>
<dbReference type="Proteomes" id="UP001595710">
    <property type="component" value="Unassembled WGS sequence"/>
</dbReference>
<keyword evidence="3" id="KW-1185">Reference proteome</keyword>
<protein>
    <recommendedName>
        <fullName evidence="4">PH (Pleckstrin Homology) domain-containing protein</fullName>
    </recommendedName>
</protein>
<organism evidence="2 3">
    <name type="scientific">Reinekea marina</name>
    <dbReference type="NCBI Taxonomy" id="1310421"/>
    <lineage>
        <taxon>Bacteria</taxon>
        <taxon>Pseudomonadati</taxon>
        <taxon>Pseudomonadota</taxon>
        <taxon>Gammaproteobacteria</taxon>
        <taxon>Oceanospirillales</taxon>
        <taxon>Saccharospirillaceae</taxon>
        <taxon>Reinekea</taxon>
    </lineage>
</organism>
<keyword evidence="1" id="KW-0472">Membrane</keyword>
<comment type="caution">
    <text evidence="2">The sequence shown here is derived from an EMBL/GenBank/DDBJ whole genome shotgun (WGS) entry which is preliminary data.</text>
</comment>
<dbReference type="EMBL" id="JBHRYN010000004">
    <property type="protein sequence ID" value="MFC3700319.1"/>
    <property type="molecule type" value="Genomic_DNA"/>
</dbReference>
<feature type="transmembrane region" description="Helical" evidence="1">
    <location>
        <begin position="48"/>
        <end position="66"/>
    </location>
</feature>
<name>A0ABV7WNB0_9GAMM</name>
<accession>A0ABV7WNB0</accession>
<reference evidence="3" key="1">
    <citation type="journal article" date="2019" name="Int. J. Syst. Evol. Microbiol.">
        <title>The Global Catalogue of Microorganisms (GCM) 10K type strain sequencing project: providing services to taxonomists for standard genome sequencing and annotation.</title>
        <authorList>
            <consortium name="The Broad Institute Genomics Platform"/>
            <consortium name="The Broad Institute Genome Sequencing Center for Infectious Disease"/>
            <person name="Wu L."/>
            <person name="Ma J."/>
        </authorList>
    </citation>
    <scope>NUCLEOTIDE SEQUENCE [LARGE SCALE GENOMIC DNA]</scope>
    <source>
        <strain evidence="3">CECT 8288</strain>
    </source>
</reference>
<feature type="transmembrane region" description="Helical" evidence="1">
    <location>
        <begin position="12"/>
        <end position="36"/>
    </location>
</feature>
<gene>
    <name evidence="2" type="ORF">ACFOND_01605</name>
</gene>
<evidence type="ECO:0008006" key="4">
    <source>
        <dbReference type="Google" id="ProtNLM"/>
    </source>
</evidence>